<reference evidence="1" key="1">
    <citation type="submission" date="2021-01" db="EMBL/GenBank/DDBJ databases">
        <title>Genome public.</title>
        <authorList>
            <person name="Liu C."/>
            <person name="Sun Q."/>
        </authorList>
    </citation>
    <scope>NUCLEOTIDE SEQUENCE</scope>
    <source>
        <strain evidence="1">YIM B02565</strain>
    </source>
</reference>
<dbReference type="RefSeq" id="WP_202767932.1">
    <property type="nucleotide sequence ID" value="NZ_JAESWA010000022.1"/>
</dbReference>
<comment type="caution">
    <text evidence="1">The sequence shown here is derived from an EMBL/GenBank/DDBJ whole genome shotgun (WGS) entry which is preliminary data.</text>
</comment>
<organism evidence="1 2">
    <name type="scientific">Clostridium paridis</name>
    <dbReference type="NCBI Taxonomy" id="2803863"/>
    <lineage>
        <taxon>Bacteria</taxon>
        <taxon>Bacillati</taxon>
        <taxon>Bacillota</taxon>
        <taxon>Clostridia</taxon>
        <taxon>Eubacteriales</taxon>
        <taxon>Clostridiaceae</taxon>
        <taxon>Clostridium</taxon>
    </lineage>
</organism>
<sequence>MDLLNKIEDLEDIILMRCIIKKDCGDYFKAEDYNGKKYIIAKNRTSKNFKRGTDDTFYAYRENVGMLFKKEIYFPVSSDEYLKLKDIFEKKQ</sequence>
<protein>
    <submittedName>
        <fullName evidence="1">Uncharacterized protein</fullName>
    </submittedName>
</protein>
<name>A0A937FI93_9CLOT</name>
<dbReference type="AlphaFoldDB" id="A0A937FI93"/>
<evidence type="ECO:0000313" key="1">
    <source>
        <dbReference type="EMBL" id="MBL4932587.1"/>
    </source>
</evidence>
<dbReference type="EMBL" id="JAESWA010000022">
    <property type="protein sequence ID" value="MBL4932587.1"/>
    <property type="molecule type" value="Genomic_DNA"/>
</dbReference>
<dbReference type="Proteomes" id="UP000623681">
    <property type="component" value="Unassembled WGS sequence"/>
</dbReference>
<gene>
    <name evidence="1" type="ORF">JK634_12260</name>
</gene>
<accession>A0A937FI93</accession>
<keyword evidence="2" id="KW-1185">Reference proteome</keyword>
<proteinExistence type="predicted"/>
<evidence type="ECO:0000313" key="2">
    <source>
        <dbReference type="Proteomes" id="UP000623681"/>
    </source>
</evidence>